<evidence type="ECO:0000313" key="3">
    <source>
        <dbReference type="EMBL" id="AAP52506.2"/>
    </source>
</evidence>
<dbReference type="PANTHER" id="PTHR47069:SF11">
    <property type="entry name" value="OS04G0275550 PROTEIN"/>
    <property type="match status" value="1"/>
</dbReference>
<dbReference type="PANTHER" id="PTHR47069">
    <property type="match status" value="1"/>
</dbReference>
<reference evidence="3" key="3">
    <citation type="submission" date="2006-07" db="EMBL/GenBank/DDBJ databases">
        <authorList>
            <person name="Buell R."/>
        </authorList>
    </citation>
    <scope>NUCLEOTIDE SEQUENCE</scope>
</reference>
<proteinExistence type="predicted"/>
<evidence type="ECO:0000256" key="1">
    <source>
        <dbReference type="SAM" id="MobiDB-lite"/>
    </source>
</evidence>
<dbReference type="EMBL" id="DP000086">
    <property type="protein sequence ID" value="AAP52506.2"/>
    <property type="molecule type" value="Genomic_DNA"/>
</dbReference>
<feature type="region of interest" description="Disordered" evidence="1">
    <location>
        <begin position="411"/>
        <end position="452"/>
    </location>
</feature>
<feature type="region of interest" description="Disordered" evidence="1">
    <location>
        <begin position="249"/>
        <end position="302"/>
    </location>
</feature>
<reference evidence="3" key="1">
    <citation type="journal article" date="2003" name="Science">
        <title>In-depth view of structure, activity, and evolution of rice chromosome 10.</title>
        <authorList>
            <consortium name="Rice Chromosome 10 Sequencing Consortium"/>
        </authorList>
    </citation>
    <scope>NUCLEOTIDE SEQUENCE [LARGE SCALE GENOMIC DNA]</scope>
</reference>
<protein>
    <recommendedName>
        <fullName evidence="2">Myb/SANT-like domain-containing protein</fullName>
    </recommendedName>
</protein>
<dbReference type="AlphaFoldDB" id="Q7G4S4"/>
<accession>Q7G4S4</accession>
<feature type="domain" description="Myb/SANT-like" evidence="2">
    <location>
        <begin position="92"/>
        <end position="186"/>
    </location>
</feature>
<dbReference type="Pfam" id="PF12776">
    <property type="entry name" value="Myb_DNA-bind_3"/>
    <property type="match status" value="1"/>
</dbReference>
<organism evidence="3">
    <name type="scientific">Oryza sativa subsp. japonica</name>
    <name type="common">Rice</name>
    <dbReference type="NCBI Taxonomy" id="39947"/>
    <lineage>
        <taxon>Eukaryota</taxon>
        <taxon>Viridiplantae</taxon>
        <taxon>Streptophyta</taxon>
        <taxon>Embryophyta</taxon>
        <taxon>Tracheophyta</taxon>
        <taxon>Spermatophyta</taxon>
        <taxon>Magnoliopsida</taxon>
        <taxon>Liliopsida</taxon>
        <taxon>Poales</taxon>
        <taxon>Poaceae</taxon>
        <taxon>BOP clade</taxon>
        <taxon>Oryzoideae</taxon>
        <taxon>Oryzeae</taxon>
        <taxon>Oryzinae</taxon>
        <taxon>Oryza</taxon>
        <taxon>Oryza sativa</taxon>
    </lineage>
</organism>
<gene>
    <name evidence="3" type="ordered locus">LOC_Os10g10880</name>
</gene>
<dbReference type="InterPro" id="IPR024752">
    <property type="entry name" value="Myb/SANT-like_dom"/>
</dbReference>
<name>Q7G4S4_ORYSJ</name>
<feature type="compositionally biased region" description="Acidic residues" evidence="1">
    <location>
        <begin position="415"/>
        <end position="441"/>
    </location>
</feature>
<reference evidence="3" key="2">
    <citation type="submission" date="2003-05" db="EMBL/GenBank/DDBJ databases">
        <authorList>
            <person name="Buell C.R."/>
            <person name="Wing R.A."/>
            <person name="McCombie W.R."/>
            <person name="Messing J."/>
            <person name="Yuan Q."/>
            <person name="Ouyang S."/>
        </authorList>
    </citation>
    <scope>NUCLEOTIDE SEQUENCE</scope>
</reference>
<evidence type="ECO:0000259" key="2">
    <source>
        <dbReference type="Pfam" id="PF12776"/>
    </source>
</evidence>
<sequence length="601" mass="65974">MAAVAVKRKLIVDKSPTHRLLHSPLSPITLVRRRRVPSDLESSEGSSTSLRSDAAYTATLEEDVQAVARAVIRIALKYPEAICQLMVAGHTTWNEAEMKAFPEACMEEIEARTITSTCPNRQGYINLEVKMFQKVQKVVNRHQLNNLWDTCRRQFQTWCWLESMATGLGCCPFTGNILASPEWWTRMDHMRRGARAFRNGPLLYIPEHHAVFRGRVCTLNRSGVPVRTPINAVPQQAEILDIEDLTEHTLQEPSEQTPRHGKRSLTRGTTSGGSSKRSRGSSASDALNRLADLGVQSNDSRTRMEEIKQAKSAKACMELLKADGYTSRDPIYHMALRVFRDGFLREFFLDDCHTPEGSPFPPGFGGYIQSAPAVSPFFVHITAFCVDGFFGATGDAVLGAVAINAVGDDAATGDGEGDGVGDDDDDAGDGEAYGDGDDEGGDGAGDGHDDYGDDGDGGAAGYGGTGYVGALYWGWDLEVMIYLVMQCFDLMPIGPTARSFRTMSVSELELFERVVCPNNFARLRLEQRCINYRMAWSGSTMCKYFHRVLNAVYAMAADINKPANPNFRRVHNCVMQDANFLPFAGAAGVVDGTHIPIRVAV</sequence>
<feature type="compositionally biased region" description="Low complexity" evidence="1">
    <location>
        <begin position="266"/>
        <end position="275"/>
    </location>
</feature>